<evidence type="ECO:0000313" key="3">
    <source>
        <dbReference type="Proteomes" id="UP001476798"/>
    </source>
</evidence>
<feature type="non-terminal residue" evidence="2">
    <location>
        <position position="1"/>
    </location>
</feature>
<dbReference type="Proteomes" id="UP001476798">
    <property type="component" value="Unassembled WGS sequence"/>
</dbReference>
<protein>
    <submittedName>
        <fullName evidence="2">Uncharacterized protein</fullName>
    </submittedName>
</protein>
<comment type="caution">
    <text evidence="2">The sequence shown here is derived from an EMBL/GenBank/DDBJ whole genome shotgun (WGS) entry which is preliminary data.</text>
</comment>
<keyword evidence="3" id="KW-1185">Reference proteome</keyword>
<gene>
    <name evidence="2" type="ORF">GOODEAATRI_000771</name>
</gene>
<evidence type="ECO:0000256" key="1">
    <source>
        <dbReference type="SAM" id="MobiDB-lite"/>
    </source>
</evidence>
<dbReference type="EMBL" id="JAHRIO010069988">
    <property type="protein sequence ID" value="MEQ2180389.1"/>
    <property type="molecule type" value="Genomic_DNA"/>
</dbReference>
<feature type="region of interest" description="Disordered" evidence="1">
    <location>
        <begin position="1"/>
        <end position="29"/>
    </location>
</feature>
<accession>A0ABV0PAB6</accession>
<name>A0ABV0PAB6_9TELE</name>
<reference evidence="2 3" key="1">
    <citation type="submission" date="2021-06" db="EMBL/GenBank/DDBJ databases">
        <authorList>
            <person name="Palmer J.M."/>
        </authorList>
    </citation>
    <scope>NUCLEOTIDE SEQUENCE [LARGE SCALE GENOMIC DNA]</scope>
    <source>
        <strain evidence="2 3">GA_2019</strain>
        <tissue evidence="2">Muscle</tissue>
    </source>
</reference>
<proteinExistence type="predicted"/>
<organism evidence="2 3">
    <name type="scientific">Goodea atripinnis</name>
    <dbReference type="NCBI Taxonomy" id="208336"/>
    <lineage>
        <taxon>Eukaryota</taxon>
        <taxon>Metazoa</taxon>
        <taxon>Chordata</taxon>
        <taxon>Craniata</taxon>
        <taxon>Vertebrata</taxon>
        <taxon>Euteleostomi</taxon>
        <taxon>Actinopterygii</taxon>
        <taxon>Neopterygii</taxon>
        <taxon>Teleostei</taxon>
        <taxon>Neoteleostei</taxon>
        <taxon>Acanthomorphata</taxon>
        <taxon>Ovalentaria</taxon>
        <taxon>Atherinomorphae</taxon>
        <taxon>Cyprinodontiformes</taxon>
        <taxon>Goodeidae</taxon>
        <taxon>Goodea</taxon>
    </lineage>
</organism>
<evidence type="ECO:0000313" key="2">
    <source>
        <dbReference type="EMBL" id="MEQ2180389.1"/>
    </source>
</evidence>
<sequence length="83" mass="8973">PPGEKGERGVPGVGQKGPRGPPDGGQQHSLYSGLLFRVQIEIGAVSPEVEAVHRARPGPRPSTGLQTQQLFTWRTFIVYILKS</sequence>